<feature type="transmembrane region" description="Helical" evidence="1">
    <location>
        <begin position="6"/>
        <end position="26"/>
    </location>
</feature>
<sequence length="116" mass="12286">MLVVWLGLAAVVVGIPLCLGLLLAWWTTRRRAAGQVRRARVCRLIGLGIGALVGVLTVVVAMDYLAPIAVFVGYLVGAYYGDIGNVPAPGGPVRVAGLRPRTMSAYTPRWAMLVAI</sequence>
<evidence type="ECO:0000313" key="3">
    <source>
        <dbReference type="Proteomes" id="UP001597045"/>
    </source>
</evidence>
<gene>
    <name evidence="2" type="ORF">ACFQ1S_12480</name>
</gene>
<dbReference type="EMBL" id="JBHTIS010000606">
    <property type="protein sequence ID" value="MFD1046313.1"/>
    <property type="molecule type" value="Genomic_DNA"/>
</dbReference>
<feature type="transmembrane region" description="Helical" evidence="1">
    <location>
        <begin position="47"/>
        <end position="80"/>
    </location>
</feature>
<keyword evidence="3" id="KW-1185">Reference proteome</keyword>
<name>A0ABW3M6H4_9PSEU</name>
<organism evidence="2 3">
    <name type="scientific">Kibdelosporangium lantanae</name>
    <dbReference type="NCBI Taxonomy" id="1497396"/>
    <lineage>
        <taxon>Bacteria</taxon>
        <taxon>Bacillati</taxon>
        <taxon>Actinomycetota</taxon>
        <taxon>Actinomycetes</taxon>
        <taxon>Pseudonocardiales</taxon>
        <taxon>Pseudonocardiaceae</taxon>
        <taxon>Kibdelosporangium</taxon>
    </lineage>
</organism>
<accession>A0ABW3M6H4</accession>
<feature type="non-terminal residue" evidence="2">
    <location>
        <position position="116"/>
    </location>
</feature>
<evidence type="ECO:0000313" key="2">
    <source>
        <dbReference type="EMBL" id="MFD1046313.1"/>
    </source>
</evidence>
<evidence type="ECO:0000256" key="1">
    <source>
        <dbReference type="SAM" id="Phobius"/>
    </source>
</evidence>
<dbReference type="Proteomes" id="UP001597045">
    <property type="component" value="Unassembled WGS sequence"/>
</dbReference>
<comment type="caution">
    <text evidence="2">The sequence shown here is derived from an EMBL/GenBank/DDBJ whole genome shotgun (WGS) entry which is preliminary data.</text>
</comment>
<proteinExistence type="predicted"/>
<keyword evidence="1" id="KW-0472">Membrane</keyword>
<keyword evidence="1" id="KW-1133">Transmembrane helix</keyword>
<protein>
    <submittedName>
        <fullName evidence="2">Uncharacterized protein</fullName>
    </submittedName>
</protein>
<keyword evidence="1" id="KW-0812">Transmembrane</keyword>
<reference evidence="3" key="1">
    <citation type="journal article" date="2019" name="Int. J. Syst. Evol. Microbiol.">
        <title>The Global Catalogue of Microorganisms (GCM) 10K type strain sequencing project: providing services to taxonomists for standard genome sequencing and annotation.</title>
        <authorList>
            <consortium name="The Broad Institute Genomics Platform"/>
            <consortium name="The Broad Institute Genome Sequencing Center for Infectious Disease"/>
            <person name="Wu L."/>
            <person name="Ma J."/>
        </authorList>
    </citation>
    <scope>NUCLEOTIDE SEQUENCE [LARGE SCALE GENOMIC DNA]</scope>
    <source>
        <strain evidence="3">JCM 31486</strain>
    </source>
</reference>